<keyword evidence="10 16" id="KW-1133">Transmembrane helix</keyword>
<comment type="subcellular location">
    <subcellularLocation>
        <location evidence="1">Endoplasmic reticulum membrane</location>
        <topology evidence="1">Multi-pass membrane protein</topology>
    </subcellularLocation>
</comment>
<evidence type="ECO:0000256" key="16">
    <source>
        <dbReference type="SAM" id="Phobius"/>
    </source>
</evidence>
<evidence type="ECO:0000256" key="3">
    <source>
        <dbReference type="ARBA" id="ARBA00022670"/>
    </source>
</evidence>
<evidence type="ECO:0000256" key="2">
    <source>
        <dbReference type="ARBA" id="ARBA00006897"/>
    </source>
</evidence>
<evidence type="ECO:0000256" key="6">
    <source>
        <dbReference type="ARBA" id="ARBA00022771"/>
    </source>
</evidence>
<dbReference type="Pfam" id="PF02517">
    <property type="entry name" value="Rce1-like"/>
    <property type="match status" value="1"/>
</dbReference>
<evidence type="ECO:0000256" key="8">
    <source>
        <dbReference type="ARBA" id="ARBA00022824"/>
    </source>
</evidence>
<dbReference type="PROSITE" id="PS00518">
    <property type="entry name" value="ZF_RING_1"/>
    <property type="match status" value="1"/>
</dbReference>
<dbReference type="GO" id="GO:0005789">
    <property type="term" value="C:endoplasmic reticulum membrane"/>
    <property type="evidence" value="ECO:0007669"/>
    <property type="project" value="UniProtKB-SubCell"/>
</dbReference>
<keyword evidence="4 16" id="KW-0812">Transmembrane</keyword>
<dbReference type="SMART" id="SM00184">
    <property type="entry name" value="RING"/>
    <property type="match status" value="1"/>
</dbReference>
<dbReference type="InterPro" id="IPR003675">
    <property type="entry name" value="Rce1/LyrA-like_dom"/>
</dbReference>
<dbReference type="CDD" id="cd16499">
    <property type="entry name" value="RING-HC_Bre1-like"/>
    <property type="match status" value="1"/>
</dbReference>
<keyword evidence="5" id="KW-0479">Metal-binding</keyword>
<sequence length="744" mass="83950">MDGELSSSLSIPEDLEPKTTSQDDSHPIVVGTICDNKQVNEVEKKSGSSLNNNAFDKLMESLEQLSIEKKDENIKENNNNNNNNNTNANTNTNTEEEEEEEEEEEKDPKLQCPVCSDRIKDHKLIKCSHVFCKECIDSYIKRRMRKCPVCMAPFTVDDIQEIMMEIVYPQLGGSESILLSIFFTVLFVGSIYVIGPGHRDDPQVIKNRFKSVFSSSFIAYLVLYFIIPQQSNIIGVNVESMLLGILQPLLLTVILFFGPLVMLYVDYDLEDPPFTFKDFNIYWLRNFVVGPSAEEMVFRSVICPILYFAGFSSTSIILCSPLLFGLAHVHHIYPWKGKKLSHFIVVIFQVVYTSLFGMYSSFIFMRTGNLFSCIIAHCFCNMMGLPNFSDVPDHDKKILLSICFIVGLVGFIFLIPILVDPTSFNTLLLFVVASYCQPESLQFFYQWPNVDYITFQVLRLQDGETLQNMTNINEGRFGIWAFLTTNDTNEILLVGSSSNGIQVKSFWPIDGELQPEWIGYAQFNYVFALQPVLWDQWTLFVYVPGLTYAGSSQLGTLALLEFNFEDSQKYSPIILGISETTTNRFNSNPIGAYDGTNNYYVYYSIGSELGIVQYSFSQQSTNKVVLADQAQAFTGNDQLFYYNGLLYYCKYVKQVGVTISSINVQSGGTTNIVYKDNSSNKGFQQNIQPFVFDPLSGSILILNTNGNILYIDTFIISSQKTISTTLPNTIPSGTNIIAPSLLNA</sequence>
<name>F4Q2L1_CACFS</name>
<feature type="compositionally biased region" description="Acidic residues" evidence="15">
    <location>
        <begin position="94"/>
        <end position="105"/>
    </location>
</feature>
<proteinExistence type="inferred from homology"/>
<feature type="compositionally biased region" description="Basic and acidic residues" evidence="15">
    <location>
        <begin position="15"/>
        <end position="26"/>
    </location>
</feature>
<dbReference type="STRING" id="1054147.F4Q2L1"/>
<reference evidence="19" key="1">
    <citation type="journal article" date="2011" name="Genome Res.">
        <title>Phylogeny-wide analysis of social amoeba genomes highlights ancient origins for complex intercellular communication.</title>
        <authorList>
            <person name="Heidel A.J."/>
            <person name="Lawal H.M."/>
            <person name="Felder M."/>
            <person name="Schilde C."/>
            <person name="Helps N.R."/>
            <person name="Tunggal B."/>
            <person name="Rivero F."/>
            <person name="John U."/>
            <person name="Schleicher M."/>
            <person name="Eichinger L."/>
            <person name="Platzer M."/>
            <person name="Noegel A.A."/>
            <person name="Schaap P."/>
            <person name="Gloeckner G."/>
        </authorList>
    </citation>
    <scope>NUCLEOTIDE SEQUENCE [LARGE SCALE GENOMIC DNA]</scope>
    <source>
        <strain evidence="19">SH3</strain>
    </source>
</reference>
<evidence type="ECO:0000256" key="4">
    <source>
        <dbReference type="ARBA" id="ARBA00022692"/>
    </source>
</evidence>
<dbReference type="PANTHER" id="PTHR13046">
    <property type="entry name" value="PROTEASE U48 CAAX PRENYL PROTEASE RCE1"/>
    <property type="match status" value="1"/>
</dbReference>
<feature type="region of interest" description="Disordered" evidence="15">
    <location>
        <begin position="1"/>
        <end position="32"/>
    </location>
</feature>
<keyword evidence="6 14" id="KW-0863">Zinc-finger</keyword>
<feature type="compositionally biased region" description="Polar residues" evidence="15">
    <location>
        <begin position="1"/>
        <end position="10"/>
    </location>
</feature>
<feature type="domain" description="RING-type" evidence="17">
    <location>
        <begin position="112"/>
        <end position="150"/>
    </location>
</feature>
<dbReference type="GO" id="GO:0008270">
    <property type="term" value="F:zinc ion binding"/>
    <property type="evidence" value="ECO:0007669"/>
    <property type="project" value="UniProtKB-KW"/>
</dbReference>
<gene>
    <name evidence="18" type="ORF">DFA_07668</name>
</gene>
<evidence type="ECO:0000256" key="1">
    <source>
        <dbReference type="ARBA" id="ARBA00004477"/>
    </source>
</evidence>
<organism evidence="18 19">
    <name type="scientific">Cavenderia fasciculata</name>
    <name type="common">Slime mold</name>
    <name type="synonym">Dictyostelium fasciculatum</name>
    <dbReference type="NCBI Taxonomy" id="261658"/>
    <lineage>
        <taxon>Eukaryota</taxon>
        <taxon>Amoebozoa</taxon>
        <taxon>Evosea</taxon>
        <taxon>Eumycetozoa</taxon>
        <taxon>Dictyostelia</taxon>
        <taxon>Acytosteliales</taxon>
        <taxon>Cavenderiaceae</taxon>
        <taxon>Cavenderia</taxon>
    </lineage>
</organism>
<evidence type="ECO:0000256" key="5">
    <source>
        <dbReference type="ARBA" id="ARBA00022723"/>
    </source>
</evidence>
<dbReference type="PROSITE" id="PS50089">
    <property type="entry name" value="ZF_RING_2"/>
    <property type="match status" value="1"/>
</dbReference>
<dbReference type="GeneID" id="14869473"/>
<feature type="region of interest" description="Disordered" evidence="15">
    <location>
        <begin position="73"/>
        <end position="110"/>
    </location>
</feature>
<feature type="transmembrane region" description="Helical" evidence="16">
    <location>
        <begin position="398"/>
        <end position="419"/>
    </location>
</feature>
<dbReference type="InterPro" id="IPR017907">
    <property type="entry name" value="Znf_RING_CS"/>
</dbReference>
<dbReference type="GO" id="GO:0071586">
    <property type="term" value="P:CAAX-box protein processing"/>
    <property type="evidence" value="ECO:0007669"/>
    <property type="project" value="InterPro"/>
</dbReference>
<dbReference type="PANTHER" id="PTHR13046:SF0">
    <property type="entry name" value="CAAX PRENYL PROTEASE 2"/>
    <property type="match status" value="1"/>
</dbReference>
<evidence type="ECO:0000256" key="9">
    <source>
        <dbReference type="ARBA" id="ARBA00022833"/>
    </source>
</evidence>
<evidence type="ECO:0000313" key="18">
    <source>
        <dbReference type="EMBL" id="EGG16690.1"/>
    </source>
</evidence>
<dbReference type="SUPFAM" id="SSF57850">
    <property type="entry name" value="RING/U-box"/>
    <property type="match status" value="1"/>
</dbReference>
<dbReference type="EMBL" id="GL883021">
    <property type="protein sequence ID" value="EGG16690.1"/>
    <property type="molecule type" value="Genomic_DNA"/>
</dbReference>
<dbReference type="RefSeq" id="XP_004355164.1">
    <property type="nucleotide sequence ID" value="XM_004355112.1"/>
</dbReference>
<feature type="transmembrane region" description="Helical" evidence="16">
    <location>
        <begin position="340"/>
        <end position="362"/>
    </location>
</feature>
<evidence type="ECO:0000256" key="10">
    <source>
        <dbReference type="ARBA" id="ARBA00022989"/>
    </source>
</evidence>
<comment type="catalytic activity">
    <reaction evidence="12">
        <text>Hydrolyzes the peptide bond -P2-(S-farnesyl or geranylgeranyl)C-P1'-P2'-P3'-COOH where P1' and P2' are amino acids with aliphatic sidechains and P3' is any C-terminal residue.</text>
        <dbReference type="EC" id="3.4.26.1"/>
    </reaction>
</comment>
<evidence type="ECO:0000256" key="15">
    <source>
        <dbReference type="SAM" id="MobiDB-lite"/>
    </source>
</evidence>
<evidence type="ECO:0000256" key="13">
    <source>
        <dbReference type="ARBA" id="ARBA00049729"/>
    </source>
</evidence>
<dbReference type="InterPro" id="IPR039731">
    <property type="entry name" value="Rce1"/>
</dbReference>
<evidence type="ECO:0000256" key="14">
    <source>
        <dbReference type="PROSITE-ProRule" id="PRU00175"/>
    </source>
</evidence>
<dbReference type="Proteomes" id="UP000007797">
    <property type="component" value="Unassembled WGS sequence"/>
</dbReference>
<evidence type="ECO:0000256" key="12">
    <source>
        <dbReference type="ARBA" id="ARBA00047280"/>
    </source>
</evidence>
<dbReference type="InterPro" id="IPR013083">
    <property type="entry name" value="Znf_RING/FYVE/PHD"/>
</dbReference>
<accession>F4Q2L1</accession>
<dbReference type="Gene3D" id="3.30.40.10">
    <property type="entry name" value="Zinc/RING finger domain, C3HC4 (zinc finger)"/>
    <property type="match status" value="1"/>
</dbReference>
<evidence type="ECO:0000256" key="11">
    <source>
        <dbReference type="ARBA" id="ARBA00023136"/>
    </source>
</evidence>
<evidence type="ECO:0000256" key="7">
    <source>
        <dbReference type="ARBA" id="ARBA00022801"/>
    </source>
</evidence>
<evidence type="ECO:0000259" key="17">
    <source>
        <dbReference type="PROSITE" id="PS50089"/>
    </source>
</evidence>
<comment type="similarity">
    <text evidence="2">Belongs to the peptidase U48 family.</text>
</comment>
<dbReference type="InterPro" id="IPR018957">
    <property type="entry name" value="Znf_C3HC4_RING-type"/>
</dbReference>
<dbReference type="KEGG" id="dfa:DFA_07668"/>
<feature type="transmembrane region" description="Helical" evidence="16">
    <location>
        <begin position="209"/>
        <end position="228"/>
    </location>
</feature>
<dbReference type="GO" id="GO:0004222">
    <property type="term" value="F:metalloendopeptidase activity"/>
    <property type="evidence" value="ECO:0007669"/>
    <property type="project" value="InterPro"/>
</dbReference>
<keyword evidence="3" id="KW-0645">Protease</keyword>
<keyword evidence="19" id="KW-1185">Reference proteome</keyword>
<evidence type="ECO:0000313" key="19">
    <source>
        <dbReference type="Proteomes" id="UP000007797"/>
    </source>
</evidence>
<feature type="compositionally biased region" description="Low complexity" evidence="15">
    <location>
        <begin position="76"/>
        <end position="93"/>
    </location>
</feature>
<dbReference type="Pfam" id="PF00097">
    <property type="entry name" value="zf-C3HC4"/>
    <property type="match status" value="1"/>
</dbReference>
<keyword evidence="11 16" id="KW-0472">Membrane</keyword>
<keyword evidence="9" id="KW-0862">Zinc</keyword>
<dbReference type="EC" id="3.4.26.1" evidence="13"/>
<protein>
    <recommendedName>
        <fullName evidence="13">intramembrane prenyl-peptidase Rce1</fullName>
        <ecNumber evidence="13">3.4.26.1</ecNumber>
    </recommendedName>
</protein>
<feature type="transmembrane region" description="Helical" evidence="16">
    <location>
        <begin position="305"/>
        <end position="328"/>
    </location>
</feature>
<dbReference type="AlphaFoldDB" id="F4Q2L1"/>
<feature type="transmembrane region" description="Helical" evidence="16">
    <location>
        <begin position="240"/>
        <end position="265"/>
    </location>
</feature>
<dbReference type="OrthoDB" id="18927at2759"/>
<feature type="transmembrane region" description="Helical" evidence="16">
    <location>
        <begin position="177"/>
        <end position="197"/>
    </location>
</feature>
<keyword evidence="7" id="KW-0378">Hydrolase</keyword>
<keyword evidence="8" id="KW-0256">Endoplasmic reticulum</keyword>
<dbReference type="InterPro" id="IPR001841">
    <property type="entry name" value="Znf_RING"/>
</dbReference>